<dbReference type="PANTHER" id="PTHR43711">
    <property type="entry name" value="TWO-COMPONENT HISTIDINE KINASE"/>
    <property type="match status" value="1"/>
</dbReference>
<keyword evidence="3" id="KW-0808">Transferase</keyword>
<dbReference type="InterPro" id="IPR003661">
    <property type="entry name" value="HisK_dim/P_dom"/>
</dbReference>
<dbReference type="GO" id="GO:0000155">
    <property type="term" value="F:phosphorelay sensor kinase activity"/>
    <property type="evidence" value="ECO:0007669"/>
    <property type="project" value="InterPro"/>
</dbReference>
<dbReference type="CDD" id="cd00082">
    <property type="entry name" value="HisKA"/>
    <property type="match status" value="1"/>
</dbReference>
<dbReference type="SUPFAM" id="SSF47384">
    <property type="entry name" value="Homodimeric domain of signal transducing histidine kinase"/>
    <property type="match status" value="1"/>
</dbReference>
<dbReference type="PROSITE" id="PS50109">
    <property type="entry name" value="HIS_KIN"/>
    <property type="match status" value="1"/>
</dbReference>
<keyword evidence="9" id="KW-1185">Reference proteome</keyword>
<evidence type="ECO:0000256" key="3">
    <source>
        <dbReference type="ARBA" id="ARBA00022679"/>
    </source>
</evidence>
<feature type="domain" description="Histidine kinase" evidence="7">
    <location>
        <begin position="352"/>
        <end position="578"/>
    </location>
</feature>
<dbReference type="SMART" id="SM00388">
    <property type="entry name" value="HisKA"/>
    <property type="match status" value="1"/>
</dbReference>
<dbReference type="InterPro" id="IPR036097">
    <property type="entry name" value="HisK_dim/P_sf"/>
</dbReference>
<evidence type="ECO:0000256" key="5">
    <source>
        <dbReference type="ARBA" id="ARBA00023012"/>
    </source>
</evidence>
<keyword evidence="4 8" id="KW-0418">Kinase</keyword>
<sequence>MRFDDRLATVLGLPASGRTERLALWRQLVDLLAQADRTSSPRRDEALARLRDWRGEVPDAARRGAALALAGEAVPADLVHFFAEDEASIAAPVLARAAMDDEAWAVMIPRLSPIARALLRHRRDLGPKARHALDAFGPSDLMIGAGPVPANDAAGSSEDMGIDVEAGGAGETDALPDDHAQADPETVPGSPAGQTEAMAGRASPPIAELVARIAAFREGRADTAFAAPPPARVREFLFETGPDGVIHWCDLDARGAVIGLSIASADETSAHGVDGHAAGAFRRRASFRDARLTLAGEGAIGGEWRISAVPVFDPAIGRFSGYRGSARRPRLDERAELPGLFGTSLPGEALRQLAHEIRTPLNAIIGFAELIEQQIMGPVNVRYRQLAAEILGEGRALLATIDDLETAARIEARALRLAPRPLDLGALLASLGPALSDLADLRGVAFALRLAPDLPTITADPVSTERMLVRLLGAMVGLAGAGETVEARLDPGIIGQIRLSVSRPAVLAGRDERSLLDPAHGPDGDWPDAPVLGLGFTLRLVRGLAEAAGGRLVIEAERIALTLPAVAGAAAAAELEQR</sequence>
<name>A0A7Z2S5L5_9SPHN</name>
<organism evidence="8 9">
    <name type="scientific">Sphingomonas changnyeongensis</name>
    <dbReference type="NCBI Taxonomy" id="2698679"/>
    <lineage>
        <taxon>Bacteria</taxon>
        <taxon>Pseudomonadati</taxon>
        <taxon>Pseudomonadota</taxon>
        <taxon>Alphaproteobacteria</taxon>
        <taxon>Sphingomonadales</taxon>
        <taxon>Sphingomonadaceae</taxon>
        <taxon>Sphingomonas</taxon>
    </lineage>
</organism>
<dbReference type="InterPro" id="IPR050736">
    <property type="entry name" value="Sensor_HK_Regulatory"/>
</dbReference>
<dbReference type="Gene3D" id="1.10.287.130">
    <property type="match status" value="1"/>
</dbReference>
<evidence type="ECO:0000259" key="7">
    <source>
        <dbReference type="PROSITE" id="PS50109"/>
    </source>
</evidence>
<dbReference type="Proteomes" id="UP000464468">
    <property type="component" value="Chromosome"/>
</dbReference>
<protein>
    <recommendedName>
        <fullName evidence="2">histidine kinase</fullName>
        <ecNumber evidence="2">2.7.13.3</ecNumber>
    </recommendedName>
</protein>
<evidence type="ECO:0000256" key="6">
    <source>
        <dbReference type="SAM" id="MobiDB-lite"/>
    </source>
</evidence>
<dbReference type="Pfam" id="PF00512">
    <property type="entry name" value="HisKA"/>
    <property type="match status" value="1"/>
</dbReference>
<gene>
    <name evidence="8" type="ORF">GVO57_11115</name>
</gene>
<dbReference type="InterPro" id="IPR005467">
    <property type="entry name" value="His_kinase_dom"/>
</dbReference>
<dbReference type="PANTHER" id="PTHR43711:SF1">
    <property type="entry name" value="HISTIDINE KINASE 1"/>
    <property type="match status" value="1"/>
</dbReference>
<evidence type="ECO:0000313" key="8">
    <source>
        <dbReference type="EMBL" id="QHL91260.1"/>
    </source>
</evidence>
<feature type="region of interest" description="Disordered" evidence="6">
    <location>
        <begin position="150"/>
        <end position="201"/>
    </location>
</feature>
<dbReference type="EC" id="2.7.13.3" evidence="2"/>
<proteinExistence type="predicted"/>
<evidence type="ECO:0000256" key="4">
    <source>
        <dbReference type="ARBA" id="ARBA00022777"/>
    </source>
</evidence>
<dbReference type="AlphaFoldDB" id="A0A7Z2S5L5"/>
<accession>A0A7Z2S5L5</accession>
<evidence type="ECO:0000313" key="9">
    <source>
        <dbReference type="Proteomes" id="UP000464468"/>
    </source>
</evidence>
<dbReference type="EMBL" id="CP047895">
    <property type="protein sequence ID" value="QHL91260.1"/>
    <property type="molecule type" value="Genomic_DNA"/>
</dbReference>
<dbReference type="RefSeq" id="WP_160593190.1">
    <property type="nucleotide sequence ID" value="NZ_CP047895.1"/>
</dbReference>
<keyword evidence="5" id="KW-0902">Two-component regulatory system</keyword>
<reference evidence="8 9" key="1">
    <citation type="submission" date="2020-01" db="EMBL/GenBank/DDBJ databases">
        <title>Sphingomonas sp. C33 whole genome sequece.</title>
        <authorList>
            <person name="Park C."/>
        </authorList>
    </citation>
    <scope>NUCLEOTIDE SEQUENCE [LARGE SCALE GENOMIC DNA]</scope>
    <source>
        <strain evidence="8 9">C33</strain>
    </source>
</reference>
<dbReference type="KEGG" id="schy:GVO57_11115"/>
<evidence type="ECO:0000256" key="2">
    <source>
        <dbReference type="ARBA" id="ARBA00012438"/>
    </source>
</evidence>
<evidence type="ECO:0000256" key="1">
    <source>
        <dbReference type="ARBA" id="ARBA00000085"/>
    </source>
</evidence>
<comment type="catalytic activity">
    <reaction evidence="1">
        <text>ATP + protein L-histidine = ADP + protein N-phospho-L-histidine.</text>
        <dbReference type="EC" id="2.7.13.3"/>
    </reaction>
</comment>